<dbReference type="SUPFAM" id="SSF52540">
    <property type="entry name" value="P-loop containing nucleoside triphosphate hydrolases"/>
    <property type="match status" value="1"/>
</dbReference>
<dbReference type="Pfam" id="PF13175">
    <property type="entry name" value="AAA_15"/>
    <property type="match status" value="1"/>
</dbReference>
<accession>A0A401G0N1</accession>
<dbReference type="RefSeq" id="WP_124329929.1">
    <property type="nucleotide sequence ID" value="NZ_BEXT01000001.1"/>
</dbReference>
<feature type="domain" description="Endonuclease GajA/Old nuclease/RecF-like AAA" evidence="1">
    <location>
        <begin position="1"/>
        <end position="316"/>
    </location>
</feature>
<dbReference type="InterPro" id="IPR027417">
    <property type="entry name" value="P-loop_NTPase"/>
</dbReference>
<dbReference type="GO" id="GO:0005524">
    <property type="term" value="F:ATP binding"/>
    <property type="evidence" value="ECO:0007669"/>
    <property type="project" value="InterPro"/>
</dbReference>
<dbReference type="PANTHER" id="PTHR43581:SF4">
    <property type="entry name" value="ATP_GTP PHOSPHATASE"/>
    <property type="match status" value="1"/>
</dbReference>
<dbReference type="GO" id="GO:0016887">
    <property type="term" value="F:ATP hydrolysis activity"/>
    <property type="evidence" value="ECO:0007669"/>
    <property type="project" value="InterPro"/>
</dbReference>
<dbReference type="AlphaFoldDB" id="A0A401G0N1"/>
<organism evidence="2 3">
    <name type="scientific">Desulfonema ishimotonii</name>
    <dbReference type="NCBI Taxonomy" id="45657"/>
    <lineage>
        <taxon>Bacteria</taxon>
        <taxon>Pseudomonadati</taxon>
        <taxon>Thermodesulfobacteriota</taxon>
        <taxon>Desulfobacteria</taxon>
        <taxon>Desulfobacterales</taxon>
        <taxon>Desulfococcaceae</taxon>
        <taxon>Desulfonema</taxon>
    </lineage>
</organism>
<evidence type="ECO:0000259" key="1">
    <source>
        <dbReference type="Pfam" id="PF13175"/>
    </source>
</evidence>
<sequence length="370" mass="42262">MISEIEIRNFRCFEETRISGFRRVNLIGGLNNSGKTALLEALYLNASVETKCVVNLMRFRREDLEFAKSIPEKAWSNFFFNQNNISPAIIKSKGSDEDVDLKIWCDDSAENFFLKFEDEFEKNEDLDEDLIEIKDLLSNNQYKKAALHLTWYINGKKIPQLSLIATSKGIISKELKFPSTKQVKFIPAALRTSKSALAREFDMSELSGNTDKVLEAIKLIDSSIKEAKTLSIGEPTLYLKKEGGVYLPISLYGEAVSKVADFILRIVNHQGHILLIDEIENGIHYTHQPRLWEMLFKLAVEFDIQIFATTHSLEMIRAFAETGLQQEDKEMAAYIELTRHIRTGQITGIAREPKELEYTLRRGVGVRGEQ</sequence>
<evidence type="ECO:0000313" key="2">
    <source>
        <dbReference type="EMBL" id="GBC62779.1"/>
    </source>
</evidence>
<reference evidence="3" key="1">
    <citation type="submission" date="2017-11" db="EMBL/GenBank/DDBJ databases">
        <authorList>
            <person name="Watanabe M."/>
            <person name="Kojima H."/>
        </authorList>
    </citation>
    <scope>NUCLEOTIDE SEQUENCE [LARGE SCALE GENOMIC DNA]</scope>
    <source>
        <strain evidence="3">Tokyo 01</strain>
    </source>
</reference>
<evidence type="ECO:0000313" key="3">
    <source>
        <dbReference type="Proteomes" id="UP000288096"/>
    </source>
</evidence>
<reference evidence="3" key="2">
    <citation type="submission" date="2019-01" db="EMBL/GenBank/DDBJ databases">
        <title>Genome sequence of Desulfonema ishimotonii strain Tokyo 01.</title>
        <authorList>
            <person name="Fukui M."/>
        </authorList>
    </citation>
    <scope>NUCLEOTIDE SEQUENCE [LARGE SCALE GENOMIC DNA]</scope>
    <source>
        <strain evidence="3">Tokyo 01</strain>
    </source>
</reference>
<comment type="caution">
    <text evidence="2">The sequence shown here is derived from an EMBL/GenBank/DDBJ whole genome shotgun (WGS) entry which is preliminary data.</text>
</comment>
<dbReference type="InterPro" id="IPR051396">
    <property type="entry name" value="Bact_Antivir_Def_Nuclease"/>
</dbReference>
<dbReference type="Proteomes" id="UP000288096">
    <property type="component" value="Unassembled WGS sequence"/>
</dbReference>
<dbReference type="EMBL" id="BEXT01000001">
    <property type="protein sequence ID" value="GBC62779.1"/>
    <property type="molecule type" value="Genomic_DNA"/>
</dbReference>
<gene>
    <name evidence="2" type="ORF">DENIS_3756</name>
</gene>
<dbReference type="Gene3D" id="3.40.50.300">
    <property type="entry name" value="P-loop containing nucleotide triphosphate hydrolases"/>
    <property type="match status" value="1"/>
</dbReference>
<protein>
    <recommendedName>
        <fullName evidence="1">Endonuclease GajA/Old nuclease/RecF-like AAA domain-containing protein</fullName>
    </recommendedName>
</protein>
<keyword evidence="3" id="KW-1185">Reference proteome</keyword>
<dbReference type="CDD" id="cd00267">
    <property type="entry name" value="ABC_ATPase"/>
    <property type="match status" value="1"/>
</dbReference>
<dbReference type="PANTHER" id="PTHR43581">
    <property type="entry name" value="ATP/GTP PHOSPHATASE"/>
    <property type="match status" value="1"/>
</dbReference>
<dbReference type="OrthoDB" id="3322489at2"/>
<dbReference type="InterPro" id="IPR041685">
    <property type="entry name" value="AAA_GajA/Old/RecF-like"/>
</dbReference>
<proteinExistence type="predicted"/>
<name>A0A401G0N1_9BACT</name>